<evidence type="ECO:0000313" key="4">
    <source>
        <dbReference type="WBParaSite" id="PDA_v2.g10307.t1"/>
    </source>
</evidence>
<evidence type="ECO:0000256" key="2">
    <source>
        <dbReference type="SAM" id="Coils"/>
    </source>
</evidence>
<dbReference type="GO" id="GO:0000175">
    <property type="term" value="F:3'-5'-RNA exonuclease activity"/>
    <property type="evidence" value="ECO:0007669"/>
    <property type="project" value="InterPro"/>
</dbReference>
<feature type="coiled-coil region" evidence="2">
    <location>
        <begin position="62"/>
        <end position="113"/>
    </location>
</feature>
<proteinExistence type="predicted"/>
<keyword evidence="1" id="KW-0378">Hydrolase</keyword>
<dbReference type="PANTHER" id="PTHR11046">
    <property type="entry name" value="OLIGORIBONUCLEASE, MITOCHONDRIAL"/>
    <property type="match status" value="1"/>
</dbReference>
<dbReference type="WBParaSite" id="PDA_v2.g10307.t1">
    <property type="protein sequence ID" value="PDA_v2.g10307.t1"/>
    <property type="gene ID" value="PDA_v2.g10307"/>
</dbReference>
<reference evidence="4" key="1">
    <citation type="submission" date="2022-11" db="UniProtKB">
        <authorList>
            <consortium name="WormBaseParasite"/>
        </authorList>
    </citation>
    <scope>IDENTIFICATION</scope>
</reference>
<dbReference type="Proteomes" id="UP000887578">
    <property type="component" value="Unplaced"/>
</dbReference>
<organism evidence="3 4">
    <name type="scientific">Panagrolaimus davidi</name>
    <dbReference type="NCBI Taxonomy" id="227884"/>
    <lineage>
        <taxon>Eukaryota</taxon>
        <taxon>Metazoa</taxon>
        <taxon>Ecdysozoa</taxon>
        <taxon>Nematoda</taxon>
        <taxon>Chromadorea</taxon>
        <taxon>Rhabditida</taxon>
        <taxon>Tylenchina</taxon>
        <taxon>Panagrolaimomorpha</taxon>
        <taxon>Panagrolaimoidea</taxon>
        <taxon>Panagrolaimidae</taxon>
        <taxon>Panagrolaimus</taxon>
    </lineage>
</organism>
<dbReference type="PANTHER" id="PTHR11046:SF27">
    <property type="entry name" value="PROTEIN CBG26503"/>
    <property type="match status" value="1"/>
</dbReference>
<dbReference type="AlphaFoldDB" id="A0A914NXX9"/>
<keyword evidence="2" id="KW-0175">Coiled coil</keyword>
<name>A0A914NXX9_9BILA</name>
<sequence>MPFLPRAASSFQAPDLLIPPVEVTTTNKNASKPRKNLKNLNLPSLRIIDNAKRRARYSAVKLRSVGNALKEAKKEIEKLKCLESENETLKECNQALKDTCKNLTERINFLEDCLATVTDNQTQTVVSHIPKCLKNSRGAFTPKSMITFGELAIRCSIPQDKVGLAILIISRLLDVEVDSVPSGRTVGRSFHGVSSVVARQISELLSMCENLMLMSDETAKFCQKFQAFIAAGRNKFTGEDILIHLGLIEVATKSAIKSFEALETIIKSIATTVGIDKTPFFENFIISIKSLYSDQAATQLCFNKILALCREGFLRALPAFQEMSEITQAQTLKVHSTFCLLHVIQNMVPVVLNVLLEHEKQVTGNPNITKSLVEWLITEIARYFGKRSAAKHRSARDWKTYCEKEGFTFYNICNLLGHRFNIIFVIAAQILLNKDKLIDFIKQYAPDLEENFKLASSLENPMINMHLHILATVDSKITGALWRLSENHESFLKTRDYAQELIVFFNRVVNEPLMFFGDEAPLEHFERGKPETPKSVAIREMLEDLDPVTGSSQVVSSLSPALAEYFKRQFEFQLGDDFNLIAETEIQGAPSNNRACEADFGFLDYLFKRAPNMTAENRNITILAIKNHVFEWLQSLPPEKYDLIINEAAAVRSSIEARTFEKARKLKLEIVEHMEQQAVERIRALEKSQTKKTKLQVEVDEVGFWKTIPEMEQALSGLSSKLHLKAVKTNIRYRKFVFQPNFTRPALFRFSKDGNNFSLQTLKQNLIALIEDSI</sequence>
<protein>
    <submittedName>
        <fullName evidence="4">Uncharacterized protein</fullName>
    </submittedName>
</protein>
<keyword evidence="3" id="KW-1185">Reference proteome</keyword>
<evidence type="ECO:0000313" key="3">
    <source>
        <dbReference type="Proteomes" id="UP000887578"/>
    </source>
</evidence>
<dbReference type="InterPro" id="IPR022894">
    <property type="entry name" value="Oligoribonuclease"/>
</dbReference>
<accession>A0A914NXX9</accession>
<keyword evidence="1" id="KW-0540">Nuclease</keyword>
<evidence type="ECO:0000256" key="1">
    <source>
        <dbReference type="ARBA" id="ARBA00022722"/>
    </source>
</evidence>